<evidence type="ECO:0000256" key="4">
    <source>
        <dbReference type="ARBA" id="ARBA00022516"/>
    </source>
</evidence>
<evidence type="ECO:0000256" key="7">
    <source>
        <dbReference type="ARBA" id="ARBA00023209"/>
    </source>
</evidence>
<evidence type="ECO:0000256" key="6">
    <source>
        <dbReference type="ARBA" id="ARBA00023098"/>
    </source>
</evidence>
<comment type="caution">
    <text evidence="12">The sequence shown here is derived from an EMBL/GenBank/DDBJ whole genome shotgun (WGS) entry which is preliminary data.</text>
</comment>
<dbReference type="SUPFAM" id="SSF53659">
    <property type="entry name" value="Isocitrate/Isopropylmalate dehydrogenase-like"/>
    <property type="match status" value="1"/>
</dbReference>
<gene>
    <name evidence="12" type="ORF">ACFPZ4_30590</name>
</gene>
<accession>A0ABW1HWP3</accession>
<organism evidence="12 13">
    <name type="scientific">Micromonospora harpali</name>
    <dbReference type="NCBI Taxonomy" id="1490225"/>
    <lineage>
        <taxon>Bacteria</taxon>
        <taxon>Bacillati</taxon>
        <taxon>Actinomycetota</taxon>
        <taxon>Actinomycetes</taxon>
        <taxon>Micromonosporales</taxon>
        <taxon>Micromonosporaceae</taxon>
        <taxon>Micromonospora</taxon>
    </lineage>
</organism>
<keyword evidence="3" id="KW-0963">Cytoplasm</keyword>
<feature type="region of interest" description="Disordered" evidence="11">
    <location>
        <begin position="215"/>
        <end position="241"/>
    </location>
</feature>
<sequence length="241" mass="23454">MVSAGSTGATVTAAALGVGRWPHVGRAALVATLPAVAGPVVLLDVGGSLEPGPATLARHAVLGAAYAAVAHGVVEPRVGLLSVGTEAGKGDRLRRSADPALAAAPLPCAARYVGLVEGYDIASGLRADVVVTDGFTGNVLLKAIEGAYAMAGGPPPGGGVPRAAALLGVAGTVVVCHGAARGQDVASGIALAAHLWRRRATDTVSVLLGVPGGAGPAGVAPETSAQPGDHTERTTDTEVSL</sequence>
<evidence type="ECO:0000256" key="1">
    <source>
        <dbReference type="ARBA" id="ARBA00001232"/>
    </source>
</evidence>
<dbReference type="PANTHER" id="PTHR30100">
    <property type="entry name" value="FATTY ACID/PHOSPHOLIPID SYNTHESIS PROTEIN PLSX"/>
    <property type="match status" value="1"/>
</dbReference>
<proteinExistence type="predicted"/>
<keyword evidence="7" id="KW-0594">Phospholipid biosynthesis</keyword>
<dbReference type="InterPro" id="IPR003664">
    <property type="entry name" value="FA_synthesis"/>
</dbReference>
<keyword evidence="4" id="KW-0444">Lipid biosynthesis</keyword>
<evidence type="ECO:0000313" key="13">
    <source>
        <dbReference type="Proteomes" id="UP001596207"/>
    </source>
</evidence>
<dbReference type="Proteomes" id="UP001596207">
    <property type="component" value="Unassembled WGS sequence"/>
</dbReference>
<name>A0ABW1HWP3_9ACTN</name>
<dbReference type="RefSeq" id="WP_377538630.1">
    <property type="nucleotide sequence ID" value="NZ_JBHSQQ010000390.1"/>
</dbReference>
<protein>
    <recommendedName>
        <fullName evidence="9">phosphate acyltransferase</fullName>
        <ecNumber evidence="9">2.3.1.274</ecNumber>
    </recommendedName>
</protein>
<dbReference type="Gene3D" id="3.40.718.10">
    <property type="entry name" value="Isopropylmalate Dehydrogenase"/>
    <property type="match status" value="1"/>
</dbReference>
<dbReference type="InterPro" id="IPR012281">
    <property type="entry name" value="Phospholipid_synth_PlsX-like"/>
</dbReference>
<keyword evidence="6" id="KW-0443">Lipid metabolism</keyword>
<dbReference type="PANTHER" id="PTHR30100:SF1">
    <property type="entry name" value="PHOSPHATE ACYLTRANSFERASE"/>
    <property type="match status" value="1"/>
</dbReference>
<reference evidence="13" key="1">
    <citation type="journal article" date="2019" name="Int. J. Syst. Evol. Microbiol.">
        <title>The Global Catalogue of Microorganisms (GCM) 10K type strain sequencing project: providing services to taxonomists for standard genome sequencing and annotation.</title>
        <authorList>
            <consortium name="The Broad Institute Genomics Platform"/>
            <consortium name="The Broad Institute Genome Sequencing Center for Infectious Disease"/>
            <person name="Wu L."/>
            <person name="Ma J."/>
        </authorList>
    </citation>
    <scope>NUCLEOTIDE SEQUENCE [LARGE SCALE GENOMIC DNA]</scope>
    <source>
        <strain evidence="13">CGMCC 4.7173</strain>
    </source>
</reference>
<comment type="catalytic activity">
    <reaction evidence="1">
        <text>a fatty acyl-[ACP] + phosphate = an acyl phosphate + holo-[ACP]</text>
        <dbReference type="Rhea" id="RHEA:42292"/>
        <dbReference type="Rhea" id="RHEA-COMP:9685"/>
        <dbReference type="Rhea" id="RHEA-COMP:14125"/>
        <dbReference type="ChEBI" id="CHEBI:43474"/>
        <dbReference type="ChEBI" id="CHEBI:59918"/>
        <dbReference type="ChEBI" id="CHEBI:64479"/>
        <dbReference type="ChEBI" id="CHEBI:138651"/>
        <dbReference type="EC" id="2.3.1.274"/>
    </reaction>
</comment>
<evidence type="ECO:0000313" key="12">
    <source>
        <dbReference type="EMBL" id="MFC5945796.1"/>
    </source>
</evidence>
<evidence type="ECO:0000256" key="11">
    <source>
        <dbReference type="SAM" id="MobiDB-lite"/>
    </source>
</evidence>
<evidence type="ECO:0000256" key="2">
    <source>
        <dbReference type="ARBA" id="ARBA00004496"/>
    </source>
</evidence>
<evidence type="ECO:0000256" key="5">
    <source>
        <dbReference type="ARBA" id="ARBA00022679"/>
    </source>
</evidence>
<keyword evidence="5" id="KW-0808">Transferase</keyword>
<keyword evidence="12" id="KW-0012">Acyltransferase</keyword>
<dbReference type="EMBL" id="JBHSQQ010000390">
    <property type="protein sequence ID" value="MFC5945796.1"/>
    <property type="molecule type" value="Genomic_DNA"/>
</dbReference>
<comment type="subcellular location">
    <subcellularLocation>
        <location evidence="2">Cytoplasm</location>
    </subcellularLocation>
</comment>
<dbReference type="Pfam" id="PF02504">
    <property type="entry name" value="FA_synthesis"/>
    <property type="match status" value="1"/>
</dbReference>
<evidence type="ECO:0000256" key="3">
    <source>
        <dbReference type="ARBA" id="ARBA00022490"/>
    </source>
</evidence>
<keyword evidence="13" id="KW-1185">Reference proteome</keyword>
<dbReference type="GO" id="GO:0016746">
    <property type="term" value="F:acyltransferase activity"/>
    <property type="evidence" value="ECO:0007669"/>
    <property type="project" value="UniProtKB-KW"/>
</dbReference>
<evidence type="ECO:0000256" key="8">
    <source>
        <dbReference type="ARBA" id="ARBA00023264"/>
    </source>
</evidence>
<feature type="compositionally biased region" description="Basic and acidic residues" evidence="11">
    <location>
        <begin position="229"/>
        <end position="241"/>
    </location>
</feature>
<dbReference type="EC" id="2.3.1.274" evidence="9"/>
<feature type="non-terminal residue" evidence="12">
    <location>
        <position position="1"/>
    </location>
</feature>
<evidence type="ECO:0000256" key="9">
    <source>
        <dbReference type="ARBA" id="ARBA00024069"/>
    </source>
</evidence>
<keyword evidence="8" id="KW-1208">Phospholipid metabolism</keyword>
<comment type="subunit">
    <text evidence="10">Homodimer. Probably interacts with PlsY.</text>
</comment>
<evidence type="ECO:0000256" key="10">
    <source>
        <dbReference type="ARBA" id="ARBA00046608"/>
    </source>
</evidence>